<dbReference type="RefSeq" id="WP_200352468.1">
    <property type="nucleotide sequence ID" value="NZ_BAABHZ010000001.1"/>
</dbReference>
<feature type="compositionally biased region" description="Basic and acidic residues" evidence="1">
    <location>
        <begin position="62"/>
        <end position="73"/>
    </location>
</feature>
<accession>A0A934R7U2</accession>
<evidence type="ECO:0000313" key="3">
    <source>
        <dbReference type="Proteomes" id="UP000600139"/>
    </source>
</evidence>
<organism evidence="2 3">
    <name type="scientific">Luteolibacter yonseiensis</name>
    <dbReference type="NCBI Taxonomy" id="1144680"/>
    <lineage>
        <taxon>Bacteria</taxon>
        <taxon>Pseudomonadati</taxon>
        <taxon>Verrucomicrobiota</taxon>
        <taxon>Verrucomicrobiia</taxon>
        <taxon>Verrucomicrobiales</taxon>
        <taxon>Verrucomicrobiaceae</taxon>
        <taxon>Luteolibacter</taxon>
    </lineage>
</organism>
<reference evidence="2" key="1">
    <citation type="submission" date="2021-01" db="EMBL/GenBank/DDBJ databases">
        <title>Modified the classification status of verrucomicrobia.</title>
        <authorList>
            <person name="Feng X."/>
        </authorList>
    </citation>
    <scope>NUCLEOTIDE SEQUENCE</scope>
    <source>
        <strain evidence="2">JCM 18052</strain>
    </source>
</reference>
<name>A0A934R7U2_9BACT</name>
<feature type="region of interest" description="Disordered" evidence="1">
    <location>
        <begin position="48"/>
        <end position="73"/>
    </location>
</feature>
<evidence type="ECO:0000256" key="1">
    <source>
        <dbReference type="SAM" id="MobiDB-lite"/>
    </source>
</evidence>
<dbReference type="EMBL" id="JAENIK010000012">
    <property type="protein sequence ID" value="MBK1817528.1"/>
    <property type="molecule type" value="Genomic_DNA"/>
</dbReference>
<protein>
    <submittedName>
        <fullName evidence="2">Uncharacterized protein</fullName>
    </submittedName>
</protein>
<comment type="caution">
    <text evidence="2">The sequence shown here is derived from an EMBL/GenBank/DDBJ whole genome shotgun (WGS) entry which is preliminary data.</text>
</comment>
<dbReference type="Proteomes" id="UP000600139">
    <property type="component" value="Unassembled WGS sequence"/>
</dbReference>
<dbReference type="AlphaFoldDB" id="A0A934R7U2"/>
<evidence type="ECO:0000313" key="2">
    <source>
        <dbReference type="EMBL" id="MBK1817528.1"/>
    </source>
</evidence>
<sequence length="73" mass="7625">MSGLTLPIALEDLPSETKSWIITQSASRGIDPRRLAHDLLVSAAEADGFAPGPMLASSPSKPAERAPKKGDAQ</sequence>
<gene>
    <name evidence="2" type="ORF">JIN84_18045</name>
</gene>
<keyword evidence="3" id="KW-1185">Reference proteome</keyword>
<proteinExistence type="predicted"/>